<accession>A0AAV4CXT2</accession>
<evidence type="ECO:0000313" key="3">
    <source>
        <dbReference type="Proteomes" id="UP000735302"/>
    </source>
</evidence>
<evidence type="ECO:0000313" key="2">
    <source>
        <dbReference type="EMBL" id="GFO36600.1"/>
    </source>
</evidence>
<reference evidence="2 3" key="1">
    <citation type="journal article" date="2021" name="Elife">
        <title>Chloroplast acquisition without the gene transfer in kleptoplastic sea slugs, Plakobranchus ocellatus.</title>
        <authorList>
            <person name="Maeda T."/>
            <person name="Takahashi S."/>
            <person name="Yoshida T."/>
            <person name="Shimamura S."/>
            <person name="Takaki Y."/>
            <person name="Nagai Y."/>
            <person name="Toyoda A."/>
            <person name="Suzuki Y."/>
            <person name="Arimoto A."/>
            <person name="Ishii H."/>
            <person name="Satoh N."/>
            <person name="Nishiyama T."/>
            <person name="Hasebe M."/>
            <person name="Maruyama T."/>
            <person name="Minagawa J."/>
            <person name="Obokata J."/>
            <person name="Shigenobu S."/>
        </authorList>
    </citation>
    <scope>NUCLEOTIDE SEQUENCE [LARGE SCALE GENOMIC DNA]</scope>
</reference>
<dbReference type="AlphaFoldDB" id="A0AAV4CXT2"/>
<proteinExistence type="predicted"/>
<keyword evidence="3" id="KW-1185">Reference proteome</keyword>
<feature type="region of interest" description="Disordered" evidence="1">
    <location>
        <begin position="26"/>
        <end position="47"/>
    </location>
</feature>
<dbReference type="EMBL" id="BLXT01007114">
    <property type="protein sequence ID" value="GFO36600.1"/>
    <property type="molecule type" value="Genomic_DNA"/>
</dbReference>
<organism evidence="2 3">
    <name type="scientific">Plakobranchus ocellatus</name>
    <dbReference type="NCBI Taxonomy" id="259542"/>
    <lineage>
        <taxon>Eukaryota</taxon>
        <taxon>Metazoa</taxon>
        <taxon>Spiralia</taxon>
        <taxon>Lophotrochozoa</taxon>
        <taxon>Mollusca</taxon>
        <taxon>Gastropoda</taxon>
        <taxon>Heterobranchia</taxon>
        <taxon>Euthyneura</taxon>
        <taxon>Panpulmonata</taxon>
        <taxon>Sacoglossa</taxon>
        <taxon>Placobranchoidea</taxon>
        <taxon>Plakobranchidae</taxon>
        <taxon>Plakobranchus</taxon>
    </lineage>
</organism>
<name>A0AAV4CXT2_9GAST</name>
<gene>
    <name evidence="2" type="ORF">PoB_006310500</name>
</gene>
<dbReference type="Proteomes" id="UP000735302">
    <property type="component" value="Unassembled WGS sequence"/>
</dbReference>
<evidence type="ECO:0000256" key="1">
    <source>
        <dbReference type="SAM" id="MobiDB-lite"/>
    </source>
</evidence>
<protein>
    <submittedName>
        <fullName evidence="2">Uncharacterized protein</fullName>
    </submittedName>
</protein>
<comment type="caution">
    <text evidence="2">The sequence shown here is derived from an EMBL/GenBank/DDBJ whole genome shotgun (WGS) entry which is preliminary data.</text>
</comment>
<sequence length="107" mass="11483">MYGADHFVRHSGLAAKGAVNSRMGRITLSGTADSQQREPPHTDSNWGNRLVVQVPTTSNVLRGSVHPLQDVALRITSPFVSVSRVSAPRISLRLHNVVSPSPCLSSS</sequence>